<organism evidence="1 2">
    <name type="scientific">Winogradskyella marincola</name>
    <dbReference type="NCBI Taxonomy" id="3037795"/>
    <lineage>
        <taxon>Bacteria</taxon>
        <taxon>Pseudomonadati</taxon>
        <taxon>Bacteroidota</taxon>
        <taxon>Flavobacteriia</taxon>
        <taxon>Flavobacteriales</taxon>
        <taxon>Flavobacteriaceae</taxon>
        <taxon>Winogradskyella</taxon>
    </lineage>
</organism>
<proteinExistence type="predicted"/>
<keyword evidence="2" id="KW-1185">Reference proteome</keyword>
<comment type="caution">
    <text evidence="1">The sequence shown here is derived from an EMBL/GenBank/DDBJ whole genome shotgun (WGS) entry which is preliminary data.</text>
</comment>
<reference evidence="1 2" key="1">
    <citation type="submission" date="2023-03" db="EMBL/GenBank/DDBJ databases">
        <title>Strain YYF002 represents a novel species in the genus Winogradskyella isolated from seawater.</title>
        <authorList>
            <person name="Fu Z.-Y."/>
        </authorList>
    </citation>
    <scope>NUCLEOTIDE SEQUENCE [LARGE SCALE GENOMIC DNA]</scope>
    <source>
        <strain evidence="1 2">YYF002</strain>
    </source>
</reference>
<sequence>MNKFYIYLFIALSFSSCKEDKSKTDKTVIDSVDAETNENEETDFFALTMDAAVKKDGDLTLFYLEEGQNKITRKNSVNIPVIGNENFQTLTFRIDKDILPTRLIFKFGNAEKSQTIIFNEILITYNDNEILITKEDFFWNFNPNKFVNYDRASFTAITVEKDGVFDPFFVSREILVDKMHLEL</sequence>
<protein>
    <submittedName>
        <fullName evidence="1">Uncharacterized protein</fullName>
    </submittedName>
</protein>
<dbReference type="Proteomes" id="UP001529085">
    <property type="component" value="Unassembled WGS sequence"/>
</dbReference>
<evidence type="ECO:0000313" key="1">
    <source>
        <dbReference type="EMBL" id="MDG4715199.1"/>
    </source>
</evidence>
<gene>
    <name evidence="1" type="ORF">P7122_04900</name>
</gene>
<evidence type="ECO:0000313" key="2">
    <source>
        <dbReference type="Proteomes" id="UP001529085"/>
    </source>
</evidence>
<accession>A0ABT6G026</accession>
<dbReference type="PROSITE" id="PS51257">
    <property type="entry name" value="PROKAR_LIPOPROTEIN"/>
    <property type="match status" value="1"/>
</dbReference>
<dbReference type="RefSeq" id="WP_278004661.1">
    <property type="nucleotide sequence ID" value="NZ_JARSBN010000002.1"/>
</dbReference>
<dbReference type="EMBL" id="JARSBN010000002">
    <property type="protein sequence ID" value="MDG4715199.1"/>
    <property type="molecule type" value="Genomic_DNA"/>
</dbReference>
<name>A0ABT6G026_9FLAO</name>